<comment type="caution">
    <text evidence="1">The sequence shown here is derived from an EMBL/GenBank/DDBJ whole genome shotgun (WGS) entry which is preliminary data.</text>
</comment>
<dbReference type="Proteomes" id="UP001178277">
    <property type="component" value="Unassembled WGS sequence"/>
</dbReference>
<proteinExistence type="predicted"/>
<dbReference type="EMBL" id="JAUUTP010000011">
    <property type="protein sequence ID" value="MDP1419244.1"/>
    <property type="molecule type" value="Genomic_DNA"/>
</dbReference>
<sequence length="46" mass="5649">MDFTSLKEARQYLVDKYDMKVSDFDDMYVEEFMKLLEFDNLIIKMV</sequence>
<protein>
    <submittedName>
        <fullName evidence="1">Uncharacterized protein</fullName>
    </submittedName>
</protein>
<organism evidence="1 2">
    <name type="scientific">Peribacillus simplex</name>
    <dbReference type="NCBI Taxonomy" id="1478"/>
    <lineage>
        <taxon>Bacteria</taxon>
        <taxon>Bacillati</taxon>
        <taxon>Bacillota</taxon>
        <taxon>Bacilli</taxon>
        <taxon>Bacillales</taxon>
        <taxon>Bacillaceae</taxon>
        <taxon>Peribacillus</taxon>
    </lineage>
</organism>
<accession>A0AA90NTE8</accession>
<reference evidence="1" key="1">
    <citation type="submission" date="2023-07" db="EMBL/GenBank/DDBJ databases">
        <title>Murine gut Bacillus species.</title>
        <authorList>
            <person name="Gutman E."/>
            <person name="Hashuel R."/>
            <person name="Litvak Y."/>
        </authorList>
    </citation>
    <scope>NUCLEOTIDE SEQUENCE</scope>
    <source>
        <strain evidence="1">RU283</strain>
    </source>
</reference>
<evidence type="ECO:0000313" key="1">
    <source>
        <dbReference type="EMBL" id="MDP1419244.1"/>
    </source>
</evidence>
<gene>
    <name evidence="1" type="ORF">Q8G35_12565</name>
</gene>
<name>A0AA90NTE8_9BACI</name>
<dbReference type="RefSeq" id="WP_305160528.1">
    <property type="nucleotide sequence ID" value="NZ_JAUUTP010000011.1"/>
</dbReference>
<evidence type="ECO:0000313" key="2">
    <source>
        <dbReference type="Proteomes" id="UP001178277"/>
    </source>
</evidence>
<dbReference type="AlphaFoldDB" id="A0AA90NTE8"/>